<dbReference type="Proteomes" id="UP000007148">
    <property type="component" value="Unassembled WGS sequence"/>
</dbReference>
<sequence length="439" mass="49363">MVMEQFLDRLADPSPSHHVLRAPFIRPLLNKKASEKPLFGLLSTLYQPEPEHLEPDSPLQKQLIEFFEEKKYTLLMHSSIEEDLPVFVYCIHRKRLLGAPELVFNDAYNTALINAGKHQSIIHAISVLSHQFSLMLQAQADPLFKVATSRRPSDVDSSKGANPIRRAAYTDFQLEKRGGDWQIAGCLQSDVRGESNKSPSNDIPYYRPRLLDQRVITSWATAWNKNQYNPDVANLSFFTMENTVPWESVVDMIPKRVGKGDEAKTILVAPKTTRKVAFISAPTSEEMEPIKPTGKNVTRELEPEENLGNWEKGPAVLRMHRQRAYWIDKLSSADLDQLGEGESPSHLPHMNQPPRRSNRAHQPTDSGSSYPRRRTTGANSQAVNQGSRKWGVPSESSETSSTTSQSGWTPRERQAPPSRPSRTFGEVKSSGQGRRFGGS</sequence>
<gene>
    <name evidence="2" type="ORF">PIIN_07857</name>
</gene>
<dbReference type="AlphaFoldDB" id="G4TRG1"/>
<name>G4TRG1_SERID</name>
<dbReference type="OrthoDB" id="3144949at2759"/>
<feature type="region of interest" description="Disordered" evidence="1">
    <location>
        <begin position="336"/>
        <end position="439"/>
    </location>
</feature>
<dbReference type="InParanoid" id="G4TRG1"/>
<reference evidence="2 3" key="1">
    <citation type="journal article" date="2011" name="PLoS Pathog.">
        <title>Endophytic Life Strategies Decoded by Genome and Transcriptome Analyses of the Mutualistic Root Symbiont Piriformospora indica.</title>
        <authorList>
            <person name="Zuccaro A."/>
            <person name="Lahrmann U."/>
            <person name="Guldener U."/>
            <person name="Langen G."/>
            <person name="Pfiffi S."/>
            <person name="Biedenkopf D."/>
            <person name="Wong P."/>
            <person name="Samans B."/>
            <person name="Grimm C."/>
            <person name="Basiewicz M."/>
            <person name="Murat C."/>
            <person name="Martin F."/>
            <person name="Kogel K.H."/>
        </authorList>
    </citation>
    <scope>NUCLEOTIDE SEQUENCE [LARGE SCALE GENOMIC DNA]</scope>
    <source>
        <strain evidence="2 3">DSM 11827</strain>
    </source>
</reference>
<feature type="compositionally biased region" description="Polar residues" evidence="1">
    <location>
        <begin position="376"/>
        <end position="387"/>
    </location>
</feature>
<keyword evidence="3" id="KW-1185">Reference proteome</keyword>
<evidence type="ECO:0000313" key="3">
    <source>
        <dbReference type="Proteomes" id="UP000007148"/>
    </source>
</evidence>
<feature type="compositionally biased region" description="Polar residues" evidence="1">
    <location>
        <begin position="360"/>
        <end position="369"/>
    </location>
</feature>
<protein>
    <submittedName>
        <fullName evidence="2">Uncharacterized protein</fullName>
    </submittedName>
</protein>
<organism evidence="2 3">
    <name type="scientific">Serendipita indica (strain DSM 11827)</name>
    <name type="common">Root endophyte fungus</name>
    <name type="synonym">Piriformospora indica</name>
    <dbReference type="NCBI Taxonomy" id="1109443"/>
    <lineage>
        <taxon>Eukaryota</taxon>
        <taxon>Fungi</taxon>
        <taxon>Dikarya</taxon>
        <taxon>Basidiomycota</taxon>
        <taxon>Agaricomycotina</taxon>
        <taxon>Agaricomycetes</taxon>
        <taxon>Sebacinales</taxon>
        <taxon>Serendipitaceae</taxon>
        <taxon>Serendipita</taxon>
    </lineage>
</organism>
<dbReference type="HOGENOM" id="CLU_624237_0_0_1"/>
<evidence type="ECO:0000256" key="1">
    <source>
        <dbReference type="SAM" id="MobiDB-lite"/>
    </source>
</evidence>
<dbReference type="EMBL" id="CAFZ01000262">
    <property type="protein sequence ID" value="CCA73904.1"/>
    <property type="molecule type" value="Genomic_DNA"/>
</dbReference>
<feature type="region of interest" description="Disordered" evidence="1">
    <location>
        <begin position="283"/>
        <end position="308"/>
    </location>
</feature>
<proteinExistence type="predicted"/>
<evidence type="ECO:0000313" key="2">
    <source>
        <dbReference type="EMBL" id="CCA73904.1"/>
    </source>
</evidence>
<accession>G4TRG1</accession>
<comment type="caution">
    <text evidence="2">The sequence shown here is derived from an EMBL/GenBank/DDBJ whole genome shotgun (WGS) entry which is preliminary data.</text>
</comment>
<feature type="compositionally biased region" description="Low complexity" evidence="1">
    <location>
        <begin position="394"/>
        <end position="406"/>
    </location>
</feature>